<feature type="region of interest" description="Disordered" evidence="1">
    <location>
        <begin position="39"/>
        <end position="115"/>
    </location>
</feature>
<organism evidence="2 3">
    <name type="scientific">Monodon monoceros</name>
    <name type="common">Narwhal</name>
    <name type="synonym">Ceratodon monodon</name>
    <dbReference type="NCBI Taxonomy" id="40151"/>
    <lineage>
        <taxon>Eukaryota</taxon>
        <taxon>Metazoa</taxon>
        <taxon>Chordata</taxon>
        <taxon>Craniata</taxon>
        <taxon>Vertebrata</taxon>
        <taxon>Euteleostomi</taxon>
        <taxon>Mammalia</taxon>
        <taxon>Eutheria</taxon>
        <taxon>Laurasiatheria</taxon>
        <taxon>Artiodactyla</taxon>
        <taxon>Whippomorpha</taxon>
        <taxon>Cetacea</taxon>
        <taxon>Odontoceti</taxon>
        <taxon>Monodontidae</taxon>
        <taxon>Monodon</taxon>
    </lineage>
</organism>
<sequence>MCSGGQTRSSFLPLHPLPSACLLAHPHLRARRQIPAGVRKGGFSPARPALTWALPPDQPGAGGRGRGLYLEEPSNLPTRLGILPSVPPRTCSGRPSIDCPPPPAPQAPSTEHGLR</sequence>
<dbReference type="AlphaFoldDB" id="A0A4U1FIS5"/>
<dbReference type="Proteomes" id="UP000308365">
    <property type="component" value="Unassembled WGS sequence"/>
</dbReference>
<comment type="caution">
    <text evidence="2">The sequence shown here is derived from an EMBL/GenBank/DDBJ whole genome shotgun (WGS) entry which is preliminary data.</text>
</comment>
<evidence type="ECO:0000313" key="2">
    <source>
        <dbReference type="EMBL" id="TKC49803.1"/>
    </source>
</evidence>
<name>A0A4U1FIS5_MONMO</name>
<proteinExistence type="predicted"/>
<accession>A0A4U1FIS5</accession>
<evidence type="ECO:0000313" key="3">
    <source>
        <dbReference type="Proteomes" id="UP000308365"/>
    </source>
</evidence>
<gene>
    <name evidence="2" type="ORF">EI555_002525</name>
</gene>
<protein>
    <submittedName>
        <fullName evidence="2">Uncharacterized protein</fullName>
    </submittedName>
</protein>
<reference evidence="3" key="1">
    <citation type="journal article" date="2019" name="IScience">
        <title>Narwhal Genome Reveals Long-Term Low Genetic Diversity despite Current Large Abundance Size.</title>
        <authorList>
            <person name="Westbury M.V."/>
            <person name="Petersen B."/>
            <person name="Garde E."/>
            <person name="Heide-Jorgensen M.P."/>
            <person name="Lorenzen E.D."/>
        </authorList>
    </citation>
    <scope>NUCLEOTIDE SEQUENCE [LARGE SCALE GENOMIC DNA]</scope>
</reference>
<evidence type="ECO:0000256" key="1">
    <source>
        <dbReference type="SAM" id="MobiDB-lite"/>
    </source>
</evidence>
<dbReference type="EMBL" id="RWIC01000106">
    <property type="protein sequence ID" value="TKC49803.1"/>
    <property type="molecule type" value="Genomic_DNA"/>
</dbReference>